<keyword evidence="7" id="KW-1185">Reference proteome</keyword>
<comment type="similarity">
    <text evidence="4">Belongs to the GcvT family. CAF17/IBA57 subfamily.</text>
</comment>
<keyword evidence="2" id="KW-0809">Transit peptide</keyword>
<dbReference type="OrthoDB" id="191995at2759"/>
<dbReference type="PANTHER" id="PTHR22602">
    <property type="entry name" value="TRANSFERASE CAF17, MITOCHONDRIAL-RELATED"/>
    <property type="match status" value="1"/>
</dbReference>
<proteinExistence type="inferred from homology"/>
<dbReference type="AlphaFoldDB" id="A0A168A940"/>
<comment type="caution">
    <text evidence="6">The sequence shown here is derived from an EMBL/GenBank/DDBJ whole genome shotgun (WGS) entry which is preliminary data.</text>
</comment>
<dbReference type="Gene3D" id="3.30.1360.120">
    <property type="entry name" value="Probable tRNA modification gtpase trme, domain 1"/>
    <property type="match status" value="1"/>
</dbReference>
<dbReference type="GO" id="GO:0016226">
    <property type="term" value="P:iron-sulfur cluster assembly"/>
    <property type="evidence" value="ECO:0007669"/>
    <property type="project" value="TreeGrafter"/>
</dbReference>
<evidence type="ECO:0000256" key="5">
    <source>
        <dbReference type="ARBA" id="ARBA00093637"/>
    </source>
</evidence>
<dbReference type="PANTHER" id="PTHR22602:SF0">
    <property type="entry name" value="TRANSFERASE CAF17, MITOCHONDRIAL-RELATED"/>
    <property type="match status" value="1"/>
</dbReference>
<evidence type="ECO:0000313" key="7">
    <source>
        <dbReference type="Proteomes" id="UP000242877"/>
    </source>
</evidence>
<dbReference type="VEuPathDB" id="FungiDB:AAP_02419"/>
<comment type="subcellular location">
    <subcellularLocation>
        <location evidence="1">Mitochondrion matrix</location>
    </subcellularLocation>
</comment>
<sequence length="429" mass="48710">MSIRLQRAWQCARTIRQFSTSQRLFRLPVDNDIPPPPPPPDTGYVKLQNRVLLELSGEDATNFLQGLVMQDVIPTTSESRNPQRMYYTAMLNTRGRIQWDLFIYRFIKSSLGPDKQPMQEIAYYLEADRLELPALKTQISKRRLSSKIRWKEIKSQNLAVYAAWNKPTSEVWKAQTWTPPRKNFEVDEFGLGMTFVDPRGPHFGYRIVGVPSQVEEVMGKQALPLHYQIRRYECGIPEGAMEVFHDGSMPMETNFDATGGVSFTKGCYVGQELTHRTYHSGVIRKRILPVLLQEETDSTPYTNDRPIYDPTKPLVMPTTGSKLHIANTLAGRKAGQFIRSVGNVGLGLCYLTTMTDINLVGVENKYDPNRYVIAHDSQAVATTKKITAFVPPWLRNYIEAEEAAKINPLQGNVRRIGSGRVEDGPRDSL</sequence>
<organism evidence="6 7">
    <name type="scientific">Ascosphaera apis ARSEF 7405</name>
    <dbReference type="NCBI Taxonomy" id="392613"/>
    <lineage>
        <taxon>Eukaryota</taxon>
        <taxon>Fungi</taxon>
        <taxon>Dikarya</taxon>
        <taxon>Ascomycota</taxon>
        <taxon>Pezizomycotina</taxon>
        <taxon>Eurotiomycetes</taxon>
        <taxon>Eurotiomycetidae</taxon>
        <taxon>Onygenales</taxon>
        <taxon>Ascosphaeraceae</taxon>
        <taxon>Ascosphaera</taxon>
    </lineage>
</organism>
<dbReference type="InterPro" id="IPR027266">
    <property type="entry name" value="TrmE/GcvT-like"/>
</dbReference>
<dbReference type="InterPro" id="IPR045179">
    <property type="entry name" value="YgfZ/GcvT"/>
</dbReference>
<evidence type="ECO:0000256" key="4">
    <source>
        <dbReference type="ARBA" id="ARBA00093447"/>
    </source>
</evidence>
<dbReference type="SUPFAM" id="SSF103025">
    <property type="entry name" value="Folate-binding domain"/>
    <property type="match status" value="1"/>
</dbReference>
<dbReference type="Proteomes" id="UP000242877">
    <property type="component" value="Unassembled WGS sequence"/>
</dbReference>
<name>A0A168A940_9EURO</name>
<evidence type="ECO:0000256" key="1">
    <source>
        <dbReference type="ARBA" id="ARBA00004305"/>
    </source>
</evidence>
<evidence type="ECO:0000313" key="6">
    <source>
        <dbReference type="EMBL" id="KZZ93627.1"/>
    </source>
</evidence>
<evidence type="ECO:0000256" key="3">
    <source>
        <dbReference type="ARBA" id="ARBA00023128"/>
    </source>
</evidence>
<reference evidence="6 7" key="1">
    <citation type="journal article" date="2016" name="Genome Biol. Evol.">
        <title>Divergent and convergent evolution of fungal pathogenicity.</title>
        <authorList>
            <person name="Shang Y."/>
            <person name="Xiao G."/>
            <person name="Zheng P."/>
            <person name="Cen K."/>
            <person name="Zhan S."/>
            <person name="Wang C."/>
        </authorList>
    </citation>
    <scope>NUCLEOTIDE SEQUENCE [LARGE SCALE GENOMIC DNA]</scope>
    <source>
        <strain evidence="6 7">ARSEF 7405</strain>
    </source>
</reference>
<gene>
    <name evidence="6" type="ORF">AAP_02419</name>
</gene>
<dbReference type="GO" id="GO:0005759">
    <property type="term" value="C:mitochondrial matrix"/>
    <property type="evidence" value="ECO:0007669"/>
    <property type="project" value="UniProtKB-SubCell"/>
</dbReference>
<accession>A0A168A940</accession>
<protein>
    <recommendedName>
        <fullName evidence="5">Iron-sulfur cluster assembly factor IBA57 homolog, mitochondrial</fullName>
    </recommendedName>
</protein>
<dbReference type="NCBIfam" id="TIGR03317">
    <property type="entry name" value="ygfZ_signature"/>
    <property type="match status" value="1"/>
</dbReference>
<evidence type="ECO:0000256" key="2">
    <source>
        <dbReference type="ARBA" id="ARBA00022946"/>
    </source>
</evidence>
<keyword evidence="3" id="KW-0496">Mitochondrion</keyword>
<dbReference type="InterPro" id="IPR017703">
    <property type="entry name" value="YgfZ/GCV_T_CS"/>
</dbReference>
<dbReference type="EMBL" id="AZGZ01000008">
    <property type="protein sequence ID" value="KZZ93627.1"/>
    <property type="molecule type" value="Genomic_DNA"/>
</dbReference>